<sequence>MSSPEGYNPELPENINARNEAGEINQMVDKDLLTRQEAGDFDYENEFEIPNALLSKPPKISERLRQQVIAKFPPESFEPESIDGTVIHGTYLHSIRPMWKGEGIFRTFFAGHGDPVPPYNNPDKGLFSIEGDFTLLDDRGFNYIDKEYGQNERSSGYMGFPFPIFLVVGRSRLQGTRRHHLMFNVMVGLQEKSENGYNVRKISAVVVTKDKRNLVESKNSKSE</sequence>
<accession>A0A554LM58</accession>
<name>A0A554LM58_9BACT</name>
<dbReference type="AlphaFoldDB" id="A0A554LM58"/>
<proteinExistence type="predicted"/>
<evidence type="ECO:0000313" key="2">
    <source>
        <dbReference type="EMBL" id="TSC93961.1"/>
    </source>
</evidence>
<protein>
    <submittedName>
        <fullName evidence="2">Uncharacterized protein</fullName>
    </submittedName>
</protein>
<feature type="non-terminal residue" evidence="2">
    <location>
        <position position="223"/>
    </location>
</feature>
<dbReference type="EMBL" id="VMGN01000024">
    <property type="protein sequence ID" value="TSC93961.1"/>
    <property type="molecule type" value="Genomic_DNA"/>
</dbReference>
<gene>
    <name evidence="2" type="ORF">Athens101428_484</name>
</gene>
<comment type="caution">
    <text evidence="2">The sequence shown here is derived from an EMBL/GenBank/DDBJ whole genome shotgun (WGS) entry which is preliminary data.</text>
</comment>
<reference evidence="2 3" key="1">
    <citation type="submission" date="2017-07" db="EMBL/GenBank/DDBJ databases">
        <title>Mechanisms for carbon and nitrogen cycling indicate functional differentiation within the Candidate Phyla Radiation.</title>
        <authorList>
            <person name="Danczak R.E."/>
            <person name="Johnston M.D."/>
            <person name="Kenah C."/>
            <person name="Slattery M."/>
            <person name="Wrighton K.C."/>
            <person name="Wilkins M.J."/>
        </authorList>
    </citation>
    <scope>NUCLEOTIDE SEQUENCE [LARGE SCALE GENOMIC DNA]</scope>
    <source>
        <strain evidence="2">Athens1014_28</strain>
    </source>
</reference>
<evidence type="ECO:0000313" key="3">
    <source>
        <dbReference type="Proteomes" id="UP000316495"/>
    </source>
</evidence>
<organism evidence="2 3">
    <name type="scientific">Candidatus Berkelbacteria bacterium Athens1014_28</name>
    <dbReference type="NCBI Taxonomy" id="2017145"/>
    <lineage>
        <taxon>Bacteria</taxon>
        <taxon>Candidatus Berkelbacteria</taxon>
    </lineage>
</organism>
<dbReference type="Proteomes" id="UP000316495">
    <property type="component" value="Unassembled WGS sequence"/>
</dbReference>
<feature type="region of interest" description="Disordered" evidence="1">
    <location>
        <begin position="1"/>
        <end position="24"/>
    </location>
</feature>
<evidence type="ECO:0000256" key="1">
    <source>
        <dbReference type="SAM" id="MobiDB-lite"/>
    </source>
</evidence>